<name>A0ACB0DX07_RANTA</name>
<dbReference type="Proteomes" id="UP001162501">
    <property type="component" value="Chromosome 11"/>
</dbReference>
<evidence type="ECO:0000313" key="2">
    <source>
        <dbReference type="Proteomes" id="UP001162501"/>
    </source>
</evidence>
<dbReference type="EMBL" id="OX596095">
    <property type="protein sequence ID" value="CAI9692703.1"/>
    <property type="molecule type" value="Genomic_DNA"/>
</dbReference>
<organism evidence="1 2">
    <name type="scientific">Rangifer tarandus platyrhynchus</name>
    <name type="common">Svalbard reindeer</name>
    <dbReference type="NCBI Taxonomy" id="3082113"/>
    <lineage>
        <taxon>Eukaryota</taxon>
        <taxon>Metazoa</taxon>
        <taxon>Chordata</taxon>
        <taxon>Craniata</taxon>
        <taxon>Vertebrata</taxon>
        <taxon>Euteleostomi</taxon>
        <taxon>Mammalia</taxon>
        <taxon>Eutheria</taxon>
        <taxon>Laurasiatheria</taxon>
        <taxon>Artiodactyla</taxon>
        <taxon>Ruminantia</taxon>
        <taxon>Pecora</taxon>
        <taxon>Cervidae</taxon>
        <taxon>Odocoileinae</taxon>
        <taxon>Rangifer</taxon>
    </lineage>
</organism>
<proteinExistence type="predicted"/>
<evidence type="ECO:0000313" key="1">
    <source>
        <dbReference type="EMBL" id="CAI9692703.1"/>
    </source>
</evidence>
<accession>A0ACB0DX07</accession>
<reference evidence="1" key="1">
    <citation type="submission" date="2023-05" db="EMBL/GenBank/DDBJ databases">
        <authorList>
            <consortium name="ELIXIR-Norway"/>
        </authorList>
    </citation>
    <scope>NUCLEOTIDE SEQUENCE</scope>
</reference>
<protein>
    <submittedName>
        <fullName evidence="1">Uncharacterized protein</fullName>
    </submittedName>
</protein>
<gene>
    <name evidence="1" type="ORF">MRATA1EN3_LOCUS3916</name>
</gene>
<sequence length="76" mass="8420">MEHRAALPLLCGSLPLAVYITLAIPSAWAQIIGLGDGGHVLGRSNHEHFYTMENYTDQIHGYIPSFHICLSNEEDL</sequence>